<reference evidence="1" key="2">
    <citation type="submission" date="2020-05" db="UniProtKB">
        <authorList>
            <consortium name="EnsemblMetazoa"/>
        </authorList>
    </citation>
    <scope>IDENTIFICATION</scope>
    <source>
        <strain evidence="1">IAEA</strain>
    </source>
</reference>
<sequence length="118" mass="13029">MHSSSLGKLCASIVFFPKQGGRAVDKVEASSNECHDIFVISGTYQLLLRSSSPSITECLVLMTVLFNGWELTLSVLEPQRNPGAQIIGDIVYLTEPWFKQIWHSVFAAPFSRLNPAGM</sequence>
<dbReference type="AlphaFoldDB" id="A0A1A9Z684"/>
<dbReference type="VEuPathDB" id="VectorBase:GPAI005139"/>
<name>A0A1A9Z684_GLOPL</name>
<keyword evidence="2" id="KW-1185">Reference proteome</keyword>
<reference evidence="2" key="1">
    <citation type="submission" date="2014-03" db="EMBL/GenBank/DDBJ databases">
        <authorList>
            <person name="Aksoy S."/>
            <person name="Warren W."/>
            <person name="Wilson R.K."/>
        </authorList>
    </citation>
    <scope>NUCLEOTIDE SEQUENCE [LARGE SCALE GENOMIC DNA]</scope>
    <source>
        <strain evidence="2">IAEA</strain>
    </source>
</reference>
<dbReference type="Proteomes" id="UP000092445">
    <property type="component" value="Unassembled WGS sequence"/>
</dbReference>
<organism evidence="1 2">
    <name type="scientific">Glossina pallidipes</name>
    <name type="common">Tsetse fly</name>
    <dbReference type="NCBI Taxonomy" id="7398"/>
    <lineage>
        <taxon>Eukaryota</taxon>
        <taxon>Metazoa</taxon>
        <taxon>Ecdysozoa</taxon>
        <taxon>Arthropoda</taxon>
        <taxon>Hexapoda</taxon>
        <taxon>Insecta</taxon>
        <taxon>Pterygota</taxon>
        <taxon>Neoptera</taxon>
        <taxon>Endopterygota</taxon>
        <taxon>Diptera</taxon>
        <taxon>Brachycera</taxon>
        <taxon>Muscomorpha</taxon>
        <taxon>Hippoboscoidea</taxon>
        <taxon>Glossinidae</taxon>
        <taxon>Glossina</taxon>
    </lineage>
</organism>
<protein>
    <submittedName>
        <fullName evidence="1">Uncharacterized protein</fullName>
    </submittedName>
</protein>
<dbReference type="EnsemblMetazoa" id="GPAI005139-RA">
    <property type="protein sequence ID" value="GPAI005139-PA"/>
    <property type="gene ID" value="GPAI005139"/>
</dbReference>
<accession>A0A1A9Z684</accession>
<evidence type="ECO:0000313" key="1">
    <source>
        <dbReference type="EnsemblMetazoa" id="GPAI005139-PA"/>
    </source>
</evidence>
<proteinExistence type="predicted"/>
<evidence type="ECO:0000313" key="2">
    <source>
        <dbReference type="Proteomes" id="UP000092445"/>
    </source>
</evidence>